<dbReference type="InterPro" id="IPR014926">
    <property type="entry name" value="Phage_D3112_Orf24"/>
</dbReference>
<comment type="caution">
    <text evidence="1">The sequence shown here is derived from an EMBL/GenBank/DDBJ whole genome shotgun (WGS) entry which is preliminary data.</text>
</comment>
<dbReference type="AlphaFoldDB" id="A0A0W8FPU1"/>
<protein>
    <recommendedName>
        <fullName evidence="2">Phage protein</fullName>
    </recommendedName>
</protein>
<proteinExistence type="predicted"/>
<accession>A0A0W8FPU1</accession>
<evidence type="ECO:0008006" key="2">
    <source>
        <dbReference type="Google" id="ProtNLM"/>
    </source>
</evidence>
<name>A0A0W8FPU1_9ZZZZ</name>
<sequence>MAEKGARAQLENVARQMFIDGKSLSAIETELGVSRQTLSAWKGLTKKPGEDLDEWDKARARKANFGLRMEALLERELTFAEEKQPGAIDSSLMDSLTKLGSLVVKFKQAESNGYFKNKVNAAADEVAKAVKKGGMTADQAKEIKDKILGIV</sequence>
<gene>
    <name evidence="1" type="ORF">ASZ90_007286</name>
</gene>
<dbReference type="EMBL" id="LNQE01000931">
    <property type="protein sequence ID" value="KUG22943.1"/>
    <property type="molecule type" value="Genomic_DNA"/>
</dbReference>
<evidence type="ECO:0000313" key="1">
    <source>
        <dbReference type="EMBL" id="KUG22943.1"/>
    </source>
</evidence>
<dbReference type="Pfam" id="PF08822">
    <property type="entry name" value="DUF1804"/>
    <property type="match status" value="1"/>
</dbReference>
<reference evidence="1" key="1">
    <citation type="journal article" date="2015" name="Proc. Natl. Acad. Sci. U.S.A.">
        <title>Networks of energetic and metabolic interactions define dynamics in microbial communities.</title>
        <authorList>
            <person name="Embree M."/>
            <person name="Liu J.K."/>
            <person name="Al-Bassam M.M."/>
            <person name="Zengler K."/>
        </authorList>
    </citation>
    <scope>NUCLEOTIDE SEQUENCE</scope>
</reference>
<organism evidence="1">
    <name type="scientific">hydrocarbon metagenome</name>
    <dbReference type="NCBI Taxonomy" id="938273"/>
    <lineage>
        <taxon>unclassified sequences</taxon>
        <taxon>metagenomes</taxon>
        <taxon>ecological metagenomes</taxon>
    </lineage>
</organism>